<dbReference type="Proteomes" id="UP000822184">
    <property type="component" value="Unassembled WGS sequence"/>
</dbReference>
<dbReference type="CDD" id="cd18032">
    <property type="entry name" value="DEXHc_RE_I_III_res"/>
    <property type="match status" value="1"/>
</dbReference>
<gene>
    <name evidence="3" type="ORF">BCD95_002466</name>
</gene>
<dbReference type="PANTHER" id="PTHR47396">
    <property type="entry name" value="TYPE I RESTRICTION ENZYME ECOKI R PROTEIN"/>
    <property type="match status" value="1"/>
</dbReference>
<evidence type="ECO:0000259" key="2">
    <source>
        <dbReference type="PROSITE" id="PS51192"/>
    </source>
</evidence>
<dbReference type="Gene3D" id="3.90.1570.30">
    <property type="match status" value="1"/>
</dbReference>
<dbReference type="RefSeq" id="WP_023975008.1">
    <property type="nucleotide sequence ID" value="NZ_JABTDW010000001.1"/>
</dbReference>
<dbReference type="InterPro" id="IPR006935">
    <property type="entry name" value="Helicase/UvrB_N"/>
</dbReference>
<evidence type="ECO:0000313" key="4">
    <source>
        <dbReference type="Proteomes" id="UP000822184"/>
    </source>
</evidence>
<accession>A0AAE5H533</accession>
<dbReference type="PANTHER" id="PTHR47396:SF1">
    <property type="entry name" value="ATP-DEPENDENT HELICASE IRC3-RELATED"/>
    <property type="match status" value="1"/>
</dbReference>
<feature type="region of interest" description="Disordered" evidence="1">
    <location>
        <begin position="555"/>
        <end position="599"/>
    </location>
</feature>
<dbReference type="SMART" id="SM00487">
    <property type="entry name" value="DEXDc"/>
    <property type="match status" value="1"/>
</dbReference>
<dbReference type="CDD" id="cd18799">
    <property type="entry name" value="SF2_C_EcoAI-like"/>
    <property type="match status" value="1"/>
</dbReference>
<evidence type="ECO:0000313" key="3">
    <source>
        <dbReference type="EMBL" id="NSB14207.1"/>
    </source>
</evidence>
<dbReference type="Pfam" id="PF08463">
    <property type="entry name" value="EcoEI_R_C"/>
    <property type="match status" value="1"/>
</dbReference>
<dbReference type="GO" id="GO:0009035">
    <property type="term" value="F:type I site-specific deoxyribonuclease activity"/>
    <property type="evidence" value="ECO:0007669"/>
    <property type="project" value="UniProtKB-EC"/>
</dbReference>
<dbReference type="EMBL" id="JABTDW010000001">
    <property type="protein sequence ID" value="NSB14207.1"/>
    <property type="molecule type" value="Genomic_DNA"/>
</dbReference>
<dbReference type="SUPFAM" id="SSF52540">
    <property type="entry name" value="P-loop containing nucleoside triphosphate hydrolases"/>
    <property type="match status" value="1"/>
</dbReference>
<dbReference type="GO" id="GO:0003677">
    <property type="term" value="F:DNA binding"/>
    <property type="evidence" value="ECO:0007669"/>
    <property type="project" value="InterPro"/>
</dbReference>
<keyword evidence="3" id="KW-0378">Hydrolase</keyword>
<sequence>MNKKSLSEASIISKYIMPAVESAGWDRQKQIAQEVSFTDGRIIVRKKVVTRGKTKRADIILYYKNNLPLAIIEAKDNNHSIDAGMQQGLGYGETLDIPFVYSSNGDGFIEHDRTKTGGTIEHELSLDKFPSPDELWERYKTWKGITEEQEKVVTHNYYYDQDCFPPRYYQRIAINRTVEAIAKGQDKVLLVMATGTGKTYTAFQIVYRLFKSGGKKRVLYLADRNILVDQTIIGDFKPLKENINKIKNRTADKSREIQFALYQSLTGETEEKKLFKKYSKDYFDLIIIDECHRGSAKDDSAWREILDHFDSATKVGLTATPKETKDVSNIDYFGEAIFTYSLKQGIEDGFLAPYKVIRVGIDRDLEGYRPEKGKIDKYGEVLEDRIYNKKDFDRTLVLEKRTEIVAKYVSDYLKKNNKRMAKTIFFCTDIDHANRMRRALANENSDLVAENPKYVMKITGDDDEGKDELENFITPSEKYPTLVTTSKLLTTGVDCKTCEFIVIDSEINSMIEFKQILGRGTRIREDYGKMYFTLIDFRDVSRLFADEDFDGDPVRIKEVNTDDIPDEDDENPDELIDDTNEEGNENNPYNEAGNNAGGNGFIKDPFDEGQGRKKYVVDDVQVMVINDRVMYYGADGKLITESLKDYTKNNIRKEFATLDEFLRKWSETEKKEELRLHLEEEGIFLEDLIDEVGNDMDTFDLICHVAYDMPALTRKERANNVKKRNYFGKYGEKARIVLEKLLDKYANEGIENIEDIKVLKLPDFQDIGTQLEIVKKVFGGKKEYEKAVKELVKELYTIA</sequence>
<organism evidence="3 4">
    <name type="scientific">Clostridium beijerinckii</name>
    <name type="common">Clostridium MP</name>
    <dbReference type="NCBI Taxonomy" id="1520"/>
    <lineage>
        <taxon>Bacteria</taxon>
        <taxon>Bacillati</taxon>
        <taxon>Bacillota</taxon>
        <taxon>Clostridia</taxon>
        <taxon>Eubacteriales</taxon>
        <taxon>Clostridiaceae</taxon>
        <taxon>Clostridium</taxon>
    </lineage>
</organism>
<dbReference type="Pfam" id="PF13588">
    <property type="entry name" value="HSDR_N_2"/>
    <property type="match status" value="1"/>
</dbReference>
<dbReference type="InterPro" id="IPR014001">
    <property type="entry name" value="Helicase_ATP-bd"/>
</dbReference>
<dbReference type="InterPro" id="IPR027417">
    <property type="entry name" value="P-loop_NTPase"/>
</dbReference>
<dbReference type="NCBIfam" id="NF046051">
    <property type="entry name" value="restrict_EcoAI"/>
    <property type="match status" value="1"/>
</dbReference>
<dbReference type="InterPro" id="IPR013670">
    <property type="entry name" value="EcoEI_R_C_dom"/>
</dbReference>
<dbReference type="GO" id="GO:0006304">
    <property type="term" value="P:DNA modification"/>
    <property type="evidence" value="ECO:0007669"/>
    <property type="project" value="InterPro"/>
</dbReference>
<dbReference type="PROSITE" id="PS51192">
    <property type="entry name" value="HELICASE_ATP_BIND_1"/>
    <property type="match status" value="1"/>
</dbReference>
<dbReference type="GO" id="GO:0005524">
    <property type="term" value="F:ATP binding"/>
    <property type="evidence" value="ECO:0007669"/>
    <property type="project" value="InterPro"/>
</dbReference>
<reference evidence="3" key="1">
    <citation type="submission" date="2020-06" db="EMBL/GenBank/DDBJ databases">
        <title>Genomic insights into acetone-butanol-ethanol (ABE) fermentation by sequencing solventogenic clostridia strains.</title>
        <authorList>
            <person name="Brown S."/>
        </authorList>
    </citation>
    <scope>NUCLEOTIDE SEQUENCE</scope>
    <source>
        <strain evidence="3">DJ123</strain>
    </source>
</reference>
<comment type="caution">
    <text evidence="3">The sequence shown here is derived from an EMBL/GenBank/DDBJ whole genome shotgun (WGS) entry which is preliminary data.</text>
</comment>
<dbReference type="Pfam" id="PF04851">
    <property type="entry name" value="ResIII"/>
    <property type="match status" value="1"/>
</dbReference>
<feature type="compositionally biased region" description="Low complexity" evidence="1">
    <location>
        <begin position="585"/>
        <end position="594"/>
    </location>
</feature>
<feature type="compositionally biased region" description="Acidic residues" evidence="1">
    <location>
        <begin position="561"/>
        <end position="584"/>
    </location>
</feature>
<dbReference type="InterPro" id="IPR050742">
    <property type="entry name" value="Helicase_Restrict-Modif_Enz"/>
</dbReference>
<evidence type="ECO:0000256" key="1">
    <source>
        <dbReference type="SAM" id="MobiDB-lite"/>
    </source>
</evidence>
<name>A0AAE5H533_CLOBE</name>
<proteinExistence type="predicted"/>
<dbReference type="AlphaFoldDB" id="A0AAE5H533"/>
<dbReference type="Gene3D" id="3.40.50.300">
    <property type="entry name" value="P-loop containing nucleotide triphosphate hydrolases"/>
    <property type="match status" value="2"/>
</dbReference>
<feature type="domain" description="Helicase ATP-binding" evidence="2">
    <location>
        <begin position="179"/>
        <end position="339"/>
    </location>
</feature>
<protein>
    <submittedName>
        <fullName evidence="3">Type I restriction enzyme R subunit</fullName>
        <ecNumber evidence="3">3.1.21.3</ecNumber>
    </submittedName>
</protein>
<dbReference type="InterPro" id="IPR029464">
    <property type="entry name" value="HSDR_N"/>
</dbReference>
<dbReference type="GO" id="GO:0005829">
    <property type="term" value="C:cytosol"/>
    <property type="evidence" value="ECO:0007669"/>
    <property type="project" value="TreeGrafter"/>
</dbReference>
<dbReference type="EC" id="3.1.21.3" evidence="3"/>